<dbReference type="GO" id="GO:0005840">
    <property type="term" value="C:ribosome"/>
    <property type="evidence" value="ECO:0007669"/>
    <property type="project" value="UniProtKB-KW"/>
</dbReference>
<evidence type="ECO:0000256" key="4">
    <source>
        <dbReference type="SAM" id="MobiDB-lite"/>
    </source>
</evidence>
<evidence type="ECO:0000256" key="3">
    <source>
        <dbReference type="ARBA" id="ARBA00023274"/>
    </source>
</evidence>
<feature type="region of interest" description="Disordered" evidence="4">
    <location>
        <begin position="1"/>
        <end position="22"/>
    </location>
</feature>
<evidence type="ECO:0000313" key="5">
    <source>
        <dbReference type="EMBL" id="KAL1375299.1"/>
    </source>
</evidence>
<evidence type="ECO:0000256" key="2">
    <source>
        <dbReference type="ARBA" id="ARBA00022980"/>
    </source>
</evidence>
<sequence>MRKTSLPFSPAAQASTPKKSPFVGQPCGNFRLASWPGSAAKSITEFNIAGGDSALLVRSANLLHPVRRHDERASIWNGTAFLSVDGTISGGRYSLPIVNTQVAVLLWCPGRQDPHLRSRPQEGPTRGLPAPIDSKPECQPIMSMCSSDRFRQQALRRAKFKFPSRRKVFIWKKWGFTKYDRDQHQVYWDEVYLVSDGCGVKFFNDHGPLKNREAYERARLAKVRRSSLS</sequence>
<dbReference type="GO" id="GO:1990904">
    <property type="term" value="C:ribonucleoprotein complex"/>
    <property type="evidence" value="ECO:0007669"/>
    <property type="project" value="UniProtKB-KW"/>
</dbReference>
<gene>
    <name evidence="5" type="ORF">pipiens_004703</name>
</gene>
<dbReference type="Gene3D" id="3.90.1170.10">
    <property type="entry name" value="Ribosomal protein L10e/L16"/>
    <property type="match status" value="1"/>
</dbReference>
<protein>
    <submittedName>
        <fullName evidence="5">Uncharacterized protein</fullName>
    </submittedName>
</protein>
<keyword evidence="6" id="KW-1185">Reference proteome</keyword>
<organism evidence="5 6">
    <name type="scientific">Culex pipiens pipiens</name>
    <name type="common">Northern house mosquito</name>
    <dbReference type="NCBI Taxonomy" id="38569"/>
    <lineage>
        <taxon>Eukaryota</taxon>
        <taxon>Metazoa</taxon>
        <taxon>Ecdysozoa</taxon>
        <taxon>Arthropoda</taxon>
        <taxon>Hexapoda</taxon>
        <taxon>Insecta</taxon>
        <taxon>Pterygota</taxon>
        <taxon>Neoptera</taxon>
        <taxon>Endopterygota</taxon>
        <taxon>Diptera</taxon>
        <taxon>Nematocera</taxon>
        <taxon>Culicoidea</taxon>
        <taxon>Culicidae</taxon>
        <taxon>Culicinae</taxon>
        <taxon>Culicini</taxon>
        <taxon>Culex</taxon>
        <taxon>Culex</taxon>
    </lineage>
</organism>
<evidence type="ECO:0000313" key="6">
    <source>
        <dbReference type="Proteomes" id="UP001562425"/>
    </source>
</evidence>
<dbReference type="EMBL" id="JBEHCU010012615">
    <property type="protein sequence ID" value="KAL1375299.1"/>
    <property type="molecule type" value="Genomic_DNA"/>
</dbReference>
<dbReference type="Gene3D" id="3.30.60.300">
    <property type="match status" value="1"/>
</dbReference>
<dbReference type="PANTHER" id="PTHR11726">
    <property type="entry name" value="60S RIBOSOMAL PROTEIN L10"/>
    <property type="match status" value="1"/>
</dbReference>
<dbReference type="InterPro" id="IPR001197">
    <property type="entry name" value="Ribosomal_uL16_euk_arch"/>
</dbReference>
<reference evidence="5 6" key="1">
    <citation type="submission" date="2024-05" db="EMBL/GenBank/DDBJ databases">
        <title>Culex pipiens pipiens assembly and annotation.</title>
        <authorList>
            <person name="Alout H."/>
            <person name="Durand T."/>
        </authorList>
    </citation>
    <scope>NUCLEOTIDE SEQUENCE [LARGE SCALE GENOMIC DNA]</scope>
    <source>
        <strain evidence="5">HA-2024</strain>
        <tissue evidence="5">Whole body</tissue>
    </source>
</reference>
<dbReference type="InterPro" id="IPR036920">
    <property type="entry name" value="Ribosomal_uL16_sf"/>
</dbReference>
<dbReference type="FunFam" id="3.30.60.300:FF:000003">
    <property type="entry name" value="60S ribosomal protein L10, putative"/>
    <property type="match status" value="1"/>
</dbReference>
<keyword evidence="3" id="KW-0687">Ribonucleoprotein</keyword>
<name>A0ABD1CFY9_CULPP</name>
<dbReference type="SUPFAM" id="SSF54686">
    <property type="entry name" value="Ribosomal protein L16p/L10e"/>
    <property type="match status" value="1"/>
</dbReference>
<accession>A0ABD1CFY9</accession>
<comment type="caution">
    <text evidence="5">The sequence shown here is derived from an EMBL/GenBank/DDBJ whole genome shotgun (WGS) entry which is preliminary data.</text>
</comment>
<dbReference type="AlphaFoldDB" id="A0ABD1CFY9"/>
<comment type="similarity">
    <text evidence="1">Belongs to the universal ribosomal protein uL16 family.</text>
</comment>
<dbReference type="Proteomes" id="UP001562425">
    <property type="component" value="Unassembled WGS sequence"/>
</dbReference>
<keyword evidence="2" id="KW-0689">Ribosomal protein</keyword>
<evidence type="ECO:0000256" key="1">
    <source>
        <dbReference type="ARBA" id="ARBA00008931"/>
    </source>
</evidence>
<proteinExistence type="inferred from homology"/>